<feature type="domain" description="F-box" evidence="1">
    <location>
        <begin position="19"/>
        <end position="73"/>
    </location>
</feature>
<dbReference type="PANTHER" id="PTHR33110:SF71">
    <property type="entry name" value="F-BOX_KELCH-REPEAT PROTEIN"/>
    <property type="match status" value="1"/>
</dbReference>
<dbReference type="SMART" id="SM00256">
    <property type="entry name" value="FBOX"/>
    <property type="match status" value="1"/>
</dbReference>
<dbReference type="Pfam" id="PF00646">
    <property type="entry name" value="F-box"/>
    <property type="match status" value="1"/>
</dbReference>
<accession>A0AAE0AL58</accession>
<dbReference type="Proteomes" id="UP001281410">
    <property type="component" value="Unassembled WGS sequence"/>
</dbReference>
<dbReference type="SUPFAM" id="SSF81383">
    <property type="entry name" value="F-box domain"/>
    <property type="match status" value="1"/>
</dbReference>
<evidence type="ECO:0000313" key="2">
    <source>
        <dbReference type="EMBL" id="KAK3219439.1"/>
    </source>
</evidence>
<name>A0AAE0AL58_9ROSI</name>
<comment type="caution">
    <text evidence="2">The sequence shown here is derived from an EMBL/GenBank/DDBJ whole genome shotgun (WGS) entry which is preliminary data.</text>
</comment>
<dbReference type="PROSITE" id="PS50181">
    <property type="entry name" value="FBOX"/>
    <property type="match status" value="1"/>
</dbReference>
<dbReference type="Pfam" id="PF03478">
    <property type="entry name" value="Beta-prop_KIB1-4"/>
    <property type="match status" value="1"/>
</dbReference>
<dbReference type="AlphaFoldDB" id="A0AAE0AL58"/>
<evidence type="ECO:0000313" key="3">
    <source>
        <dbReference type="Proteomes" id="UP001281410"/>
    </source>
</evidence>
<evidence type="ECO:0000259" key="1">
    <source>
        <dbReference type="PROSITE" id="PS50181"/>
    </source>
</evidence>
<reference evidence="2" key="1">
    <citation type="journal article" date="2023" name="Plant J.">
        <title>Genome sequences and population genomics provide insights into the demographic history, inbreeding, and mutation load of two 'living fossil' tree species of Dipteronia.</title>
        <authorList>
            <person name="Feng Y."/>
            <person name="Comes H.P."/>
            <person name="Chen J."/>
            <person name="Zhu S."/>
            <person name="Lu R."/>
            <person name="Zhang X."/>
            <person name="Li P."/>
            <person name="Qiu J."/>
            <person name="Olsen K.M."/>
            <person name="Qiu Y."/>
        </authorList>
    </citation>
    <scope>NUCLEOTIDE SEQUENCE</scope>
    <source>
        <strain evidence="2">NBL</strain>
    </source>
</reference>
<dbReference type="InterPro" id="IPR005174">
    <property type="entry name" value="KIB1-4_b-propeller"/>
</dbReference>
<dbReference type="PANTHER" id="PTHR33110">
    <property type="entry name" value="F-BOX/KELCH-REPEAT PROTEIN-RELATED"/>
    <property type="match status" value="1"/>
</dbReference>
<proteinExistence type="predicted"/>
<dbReference type="Gene3D" id="1.20.1280.50">
    <property type="match status" value="1"/>
</dbReference>
<keyword evidence="3" id="KW-1185">Reference proteome</keyword>
<dbReference type="EMBL" id="JANJYJ010000004">
    <property type="protein sequence ID" value="KAK3219439.1"/>
    <property type="molecule type" value="Genomic_DNA"/>
</dbReference>
<gene>
    <name evidence="2" type="ORF">Dsin_013409</name>
</gene>
<sequence length="461" mass="52147">MQNLILRSWNKQKKIKDYTSLWDQIPTEILGRIMDRLNLLDCVRLSVVCKSWRSSVSLVHNQNKKISPPWPWLLLPHDQTGAKYLKFFDFSGAGSFYNLPLPKGSSGSSLYCSGSSKGWLVMGDCTDVNLTLFLFNPISGIRLELPPLETVPTFRRYLKEYPECLRHITEFVWKIELSSSDASSPTCIVTAIFYDRATLALCRPGDKSWTIFPQVCENHGCMDVLFCNGVLHALVFLDDDEGLEIPLVTHTMRVGDHIDDDPDQDQDVVVLIKLINHHISFNAGSCFVPGNENVVDEPQLSLVTEINSAFTSYLVESDGQLLILHRILNYGFLFMDINGENPHYMKTTQLSKIEVYKVDEHMSSATASSTKLDSLGDKILFISQRVSLSIPAAVSTSTDSNHGDLIKKNCIFYLKNVDITDMTRECGVFSCEDGRIIRLFPTSLTYTRDSHMLWFSPNIYI</sequence>
<dbReference type="InterPro" id="IPR001810">
    <property type="entry name" value="F-box_dom"/>
</dbReference>
<protein>
    <recommendedName>
        <fullName evidence="1">F-box domain-containing protein</fullName>
    </recommendedName>
</protein>
<organism evidence="2 3">
    <name type="scientific">Dipteronia sinensis</name>
    <dbReference type="NCBI Taxonomy" id="43782"/>
    <lineage>
        <taxon>Eukaryota</taxon>
        <taxon>Viridiplantae</taxon>
        <taxon>Streptophyta</taxon>
        <taxon>Embryophyta</taxon>
        <taxon>Tracheophyta</taxon>
        <taxon>Spermatophyta</taxon>
        <taxon>Magnoliopsida</taxon>
        <taxon>eudicotyledons</taxon>
        <taxon>Gunneridae</taxon>
        <taxon>Pentapetalae</taxon>
        <taxon>rosids</taxon>
        <taxon>malvids</taxon>
        <taxon>Sapindales</taxon>
        <taxon>Sapindaceae</taxon>
        <taxon>Hippocastanoideae</taxon>
        <taxon>Acereae</taxon>
        <taxon>Dipteronia</taxon>
    </lineage>
</organism>
<dbReference type="InterPro" id="IPR036047">
    <property type="entry name" value="F-box-like_dom_sf"/>
</dbReference>